<comment type="caution">
    <text evidence="1">The sequence shown here is derived from an EMBL/GenBank/DDBJ whole genome shotgun (WGS) entry which is preliminary data.</text>
</comment>
<name>A3ZSB6_9BACT</name>
<organism evidence="1 2">
    <name type="scientific">Blastopirellula marina DSM 3645</name>
    <dbReference type="NCBI Taxonomy" id="314230"/>
    <lineage>
        <taxon>Bacteria</taxon>
        <taxon>Pseudomonadati</taxon>
        <taxon>Planctomycetota</taxon>
        <taxon>Planctomycetia</taxon>
        <taxon>Pirellulales</taxon>
        <taxon>Pirellulaceae</taxon>
        <taxon>Blastopirellula</taxon>
    </lineage>
</organism>
<dbReference type="InterPro" id="IPR049807">
    <property type="entry name" value="DpdD-like"/>
</dbReference>
<protein>
    <submittedName>
        <fullName evidence="1">Uncharacterized protein</fullName>
    </submittedName>
</protein>
<accession>A3ZSB6</accession>
<reference evidence="1 2" key="1">
    <citation type="submission" date="2006-02" db="EMBL/GenBank/DDBJ databases">
        <authorList>
            <person name="Amann R."/>
            <person name="Ferriera S."/>
            <person name="Johnson J."/>
            <person name="Kravitz S."/>
            <person name="Halpern A."/>
            <person name="Remington K."/>
            <person name="Beeson K."/>
            <person name="Tran B."/>
            <person name="Rogers Y.-H."/>
            <person name="Friedman R."/>
            <person name="Venter J.C."/>
        </authorList>
    </citation>
    <scope>NUCLEOTIDE SEQUENCE [LARGE SCALE GENOMIC DNA]</scope>
    <source>
        <strain evidence="1 2">DSM 3645</strain>
    </source>
</reference>
<proteinExistence type="predicted"/>
<dbReference type="NCBIfam" id="NF041061">
    <property type="entry name" value="DpdD"/>
    <property type="match status" value="1"/>
</dbReference>
<dbReference type="EMBL" id="AANZ01000008">
    <property type="protein sequence ID" value="EAQ80576.1"/>
    <property type="molecule type" value="Genomic_DNA"/>
</dbReference>
<gene>
    <name evidence="1" type="ORF">DSM3645_14560</name>
</gene>
<dbReference type="AlphaFoldDB" id="A3ZSB6"/>
<dbReference type="eggNOG" id="ENOG502ZANF">
    <property type="taxonomic scope" value="Bacteria"/>
</dbReference>
<dbReference type="Proteomes" id="UP000004358">
    <property type="component" value="Unassembled WGS sequence"/>
</dbReference>
<sequence length="537" mass="60225">MLKANYAVHFQEFENVNDAAGCIEAFAERKSSFGTLFRTAGNVTDDLVLKALILNAASDLDRGDDRLKHLTNQYRDGEFDNVGWVEAICEFAGANNASQAPLVGFSSILDKAKHACECNDFHSAIPLLLQCEPSIDVLRQLLICAFELNDLELTSQTLDYFHNAPRDLQDRALAMRSAGQWYQTLCKETGLLHKATTGYSADVALPTNWHLWLNRLNQDDEWQEAIEVLQFGMNAWDVEIYRDDATQRQMFAEAQTGSRSETAEAALRFAMPHLLTAFIPEGQFIREFKSLYLNFALMLSLDDEIGKDDLTALATLTEAILESDPVASSAKNEFQDLLEILETAWSRVQSSHYLDWTLTILDLLIAFNVNHRTPIDGYLNCIISSFRQWSGRVRLDQWDFLHQLFEELGQQARLTNLKPEKSQGTDSGEVNVLSLAGKSVAIYTLTERIGRQAEQMIRNRFEGVKVHLLHTKASTDRLIQLSQSADIFIINTWDSKHAATGAIKQNRGNEKTTLIPEGKSAGSLVRSLVVSIGGQEV</sequence>
<evidence type="ECO:0000313" key="2">
    <source>
        <dbReference type="Proteomes" id="UP000004358"/>
    </source>
</evidence>
<dbReference type="HOGENOM" id="CLU_506872_0_0_0"/>
<evidence type="ECO:0000313" key="1">
    <source>
        <dbReference type="EMBL" id="EAQ80576.1"/>
    </source>
</evidence>